<feature type="domain" description="Peptidase C1A papain C-terminal" evidence="2">
    <location>
        <begin position="5"/>
        <end position="223"/>
    </location>
</feature>
<dbReference type="GO" id="GO:0008234">
    <property type="term" value="F:cysteine-type peptidase activity"/>
    <property type="evidence" value="ECO:0007669"/>
    <property type="project" value="InterPro"/>
</dbReference>
<accession>A0A7R9L6B0</accession>
<dbReference type="AlphaFoldDB" id="A0A7R9L6B0"/>
<dbReference type="GO" id="GO:0006508">
    <property type="term" value="P:proteolysis"/>
    <property type="evidence" value="ECO:0007669"/>
    <property type="project" value="InterPro"/>
</dbReference>
<dbReference type="Gene3D" id="3.90.70.10">
    <property type="entry name" value="Cysteine proteinases"/>
    <property type="match status" value="1"/>
</dbReference>
<feature type="non-terminal residue" evidence="3">
    <location>
        <position position="1"/>
    </location>
</feature>
<evidence type="ECO:0000313" key="3">
    <source>
        <dbReference type="EMBL" id="CAD7634787.1"/>
    </source>
</evidence>
<name>A0A7R9L6B0_9ACAR</name>
<evidence type="ECO:0000256" key="1">
    <source>
        <dbReference type="ARBA" id="ARBA00008455"/>
    </source>
</evidence>
<gene>
    <name evidence="3" type="ORF">OSB1V03_LOCUS15181</name>
</gene>
<dbReference type="InterPro" id="IPR000668">
    <property type="entry name" value="Peptidase_C1A_C"/>
</dbReference>
<evidence type="ECO:0000259" key="2">
    <source>
        <dbReference type="SMART" id="SM00645"/>
    </source>
</evidence>
<keyword evidence="4" id="KW-1185">Reference proteome</keyword>
<dbReference type="PANTHER" id="PTHR12411">
    <property type="entry name" value="CYSTEINE PROTEASE FAMILY C1-RELATED"/>
    <property type="match status" value="1"/>
</dbReference>
<dbReference type="EMBL" id="CAJPIZ010015316">
    <property type="protein sequence ID" value="CAG2115217.1"/>
    <property type="molecule type" value="Genomic_DNA"/>
</dbReference>
<dbReference type="InterPro" id="IPR013128">
    <property type="entry name" value="Peptidase_C1A"/>
</dbReference>
<evidence type="ECO:0000313" key="4">
    <source>
        <dbReference type="Proteomes" id="UP000759131"/>
    </source>
</evidence>
<proteinExistence type="inferred from homology"/>
<comment type="similarity">
    <text evidence="1">Belongs to the peptidase C1 family.</text>
</comment>
<dbReference type="InterPro" id="IPR038765">
    <property type="entry name" value="Papain-like_cys_pep_sf"/>
</dbReference>
<dbReference type="SUPFAM" id="SSF54001">
    <property type="entry name" value="Cysteine proteinases"/>
    <property type="match status" value="1"/>
</dbReference>
<dbReference type="Proteomes" id="UP000759131">
    <property type="component" value="Unassembled WGS sequence"/>
</dbReference>
<dbReference type="OrthoDB" id="6502402at2759"/>
<organism evidence="3">
    <name type="scientific">Medioppia subpectinata</name>
    <dbReference type="NCBI Taxonomy" id="1979941"/>
    <lineage>
        <taxon>Eukaryota</taxon>
        <taxon>Metazoa</taxon>
        <taxon>Ecdysozoa</taxon>
        <taxon>Arthropoda</taxon>
        <taxon>Chelicerata</taxon>
        <taxon>Arachnida</taxon>
        <taxon>Acari</taxon>
        <taxon>Acariformes</taxon>
        <taxon>Sarcoptiformes</taxon>
        <taxon>Oribatida</taxon>
        <taxon>Brachypylina</taxon>
        <taxon>Oppioidea</taxon>
        <taxon>Oppiidae</taxon>
        <taxon>Medioppia</taxon>
    </lineage>
</organism>
<dbReference type="InterPro" id="IPR039417">
    <property type="entry name" value="Peptidase_C1A_papain-like"/>
</dbReference>
<sequence>GAISLPTSFDWRNSRAVSPVGNRGLLCASDWAFAAVGSLESSYYIKYNTMPDLSVQQLLDCSTAYGNTACLGGTANNAFKYIKEQDGLATARSYPYSGVSTGLICLASTKPKVARVDSYARITAGNEQDLLGIMVNKGPVAVAINTNNEQFINYQGGILDVPNCGNTPAEWFLVVGYGTDNGVDYWTLQSSRGAGWGEKVHGRFEPGKLRLVARHSNHSATVLYPNLLPYFDSNEEY</sequence>
<dbReference type="EMBL" id="OC869891">
    <property type="protein sequence ID" value="CAD7634787.1"/>
    <property type="molecule type" value="Genomic_DNA"/>
</dbReference>
<reference evidence="3" key="1">
    <citation type="submission" date="2020-11" db="EMBL/GenBank/DDBJ databases">
        <authorList>
            <person name="Tran Van P."/>
        </authorList>
    </citation>
    <scope>NUCLEOTIDE SEQUENCE</scope>
</reference>
<dbReference type="SMART" id="SM00645">
    <property type="entry name" value="Pept_C1"/>
    <property type="match status" value="1"/>
</dbReference>
<dbReference type="Pfam" id="PF00112">
    <property type="entry name" value="Peptidase_C1"/>
    <property type="match status" value="1"/>
</dbReference>
<protein>
    <recommendedName>
        <fullName evidence="2">Peptidase C1A papain C-terminal domain-containing protein</fullName>
    </recommendedName>
</protein>
<dbReference type="CDD" id="cd02248">
    <property type="entry name" value="Peptidase_C1A"/>
    <property type="match status" value="1"/>
</dbReference>